<dbReference type="InterPro" id="IPR002560">
    <property type="entry name" value="Transposase_DDE"/>
</dbReference>
<dbReference type="AlphaFoldDB" id="T1B124"/>
<gene>
    <name evidence="2" type="ORF">B2A_02889</name>
</gene>
<dbReference type="Pfam" id="PF01610">
    <property type="entry name" value="DDE_Tnp_ISL3"/>
    <property type="match status" value="1"/>
</dbReference>
<evidence type="ECO:0000259" key="1">
    <source>
        <dbReference type="Pfam" id="PF01610"/>
    </source>
</evidence>
<evidence type="ECO:0000313" key="2">
    <source>
        <dbReference type="EMBL" id="EQD62298.1"/>
    </source>
</evidence>
<comment type="caution">
    <text evidence="2">The sequence shown here is derived from an EMBL/GenBank/DDBJ whole genome shotgun (WGS) entry which is preliminary data.</text>
</comment>
<feature type="domain" description="Transposase IS204/IS1001/IS1096/IS1165 DDE" evidence="1">
    <location>
        <begin position="2"/>
        <end position="105"/>
    </location>
</feature>
<reference evidence="2" key="1">
    <citation type="submission" date="2013-08" db="EMBL/GenBank/DDBJ databases">
        <authorList>
            <person name="Mendez C."/>
            <person name="Richter M."/>
            <person name="Ferrer M."/>
            <person name="Sanchez J."/>
        </authorList>
    </citation>
    <scope>NUCLEOTIDE SEQUENCE</scope>
</reference>
<organism evidence="2">
    <name type="scientific">mine drainage metagenome</name>
    <dbReference type="NCBI Taxonomy" id="410659"/>
    <lineage>
        <taxon>unclassified sequences</taxon>
        <taxon>metagenomes</taxon>
        <taxon>ecological metagenomes</taxon>
    </lineage>
</organism>
<sequence length="106" mass="12573">MRVFDPFHIVGPMNEAVNDVRKREHRPLSEEGRSPLSGARFWWLYGRENLPERHRVGFAALQAAHRKTGRAYAIKEALRDLWAQDSWRIGAADCRWWHLWATHSRR</sequence>
<accession>T1B124</accession>
<protein>
    <submittedName>
        <fullName evidence="2">Transposase IS204/IS1001/IS1096/IS1165 family protein</fullName>
    </submittedName>
</protein>
<proteinExistence type="predicted"/>
<name>T1B124_9ZZZZ</name>
<reference evidence="2" key="2">
    <citation type="journal article" date="2014" name="ISME J.">
        <title>Microbial stratification in low pH oxic and suboxic macroscopic growths along an acid mine drainage.</title>
        <authorList>
            <person name="Mendez-Garcia C."/>
            <person name="Mesa V."/>
            <person name="Sprenger R.R."/>
            <person name="Richter M."/>
            <person name="Diez M.S."/>
            <person name="Solano J."/>
            <person name="Bargiela R."/>
            <person name="Golyshina O.V."/>
            <person name="Manteca A."/>
            <person name="Ramos J.L."/>
            <person name="Gallego J.R."/>
            <person name="Llorente I."/>
            <person name="Martins Dos Santos V.A."/>
            <person name="Jensen O.N."/>
            <person name="Pelaez A.I."/>
            <person name="Sanchez J."/>
            <person name="Ferrer M."/>
        </authorList>
    </citation>
    <scope>NUCLEOTIDE SEQUENCE</scope>
</reference>
<dbReference type="EMBL" id="AUZZ01001961">
    <property type="protein sequence ID" value="EQD62298.1"/>
    <property type="molecule type" value="Genomic_DNA"/>
</dbReference>